<dbReference type="Gene3D" id="3.40.1190.20">
    <property type="match status" value="1"/>
</dbReference>
<dbReference type="GO" id="GO:0019698">
    <property type="term" value="P:D-galacturonate catabolic process"/>
    <property type="evidence" value="ECO:0007669"/>
    <property type="project" value="TreeGrafter"/>
</dbReference>
<evidence type="ECO:0000256" key="3">
    <source>
        <dbReference type="ARBA" id="ARBA00022777"/>
    </source>
</evidence>
<dbReference type="EMBL" id="JACXLD010000005">
    <property type="protein sequence ID" value="MBD2859418.1"/>
    <property type="molecule type" value="Genomic_DNA"/>
</dbReference>
<name>A0A927C3D7_9GAMM</name>
<dbReference type="RefSeq" id="WP_190765243.1">
    <property type="nucleotide sequence ID" value="NZ_JACXLD010000005.1"/>
</dbReference>
<dbReference type="PANTHER" id="PTHR43085:SF15">
    <property type="entry name" value="2-DEHYDRO-3-DEOXYGLUCONOKINASE"/>
    <property type="match status" value="1"/>
</dbReference>
<dbReference type="Proteomes" id="UP000610558">
    <property type="component" value="Unassembled WGS sequence"/>
</dbReference>
<dbReference type="GO" id="GO:0042840">
    <property type="term" value="P:D-glucuronate catabolic process"/>
    <property type="evidence" value="ECO:0007669"/>
    <property type="project" value="TreeGrafter"/>
</dbReference>
<dbReference type="PANTHER" id="PTHR43085">
    <property type="entry name" value="HEXOKINASE FAMILY MEMBER"/>
    <property type="match status" value="1"/>
</dbReference>
<dbReference type="InterPro" id="IPR050306">
    <property type="entry name" value="PfkB_Carbo_kinase"/>
</dbReference>
<sequence length="314" mass="34627">MSDKVMPRFLALGEVMIELAPGSGQAGFDLGFAGDTYNTAIHLARLGAEVAYLTEIGADKFSDAIVIMGEANGLDMKACVRTQGELPGLYLIENDQRGERQFYYWRDNSAARQLFNSDNKLQHLLDTVQEGDVVYLSGITLAVMDGDIEGRFWTFIQQIKHRDITLVFDPNYRPRLWPDLEKARTAYKKLIALCDAALPTLDDEIALWGFDNTEEVLRFYRELGVAEVVLKLPDAQAMAVFEGQCVSRKSVYSGPVIDTTGAGDAFNAGYLFARFSGMDLSAALEMGHQMAAKVIAVRGALPKRGDAAEGEVNY</sequence>
<evidence type="ECO:0000256" key="2">
    <source>
        <dbReference type="ARBA" id="ARBA00022679"/>
    </source>
</evidence>
<gene>
    <name evidence="5" type="ORF">IB286_10415</name>
</gene>
<comment type="similarity">
    <text evidence="1">Belongs to the carbohydrate kinase PfkB family.</text>
</comment>
<dbReference type="InterPro" id="IPR029056">
    <property type="entry name" value="Ribokinase-like"/>
</dbReference>
<keyword evidence="3 5" id="KW-0418">Kinase</keyword>
<feature type="domain" description="Carbohydrate kinase PfkB" evidence="4">
    <location>
        <begin position="11"/>
        <end position="300"/>
    </location>
</feature>
<dbReference type="GO" id="GO:0008673">
    <property type="term" value="F:2-dehydro-3-deoxygluconokinase activity"/>
    <property type="evidence" value="ECO:0007669"/>
    <property type="project" value="TreeGrafter"/>
</dbReference>
<organism evidence="5 6">
    <name type="scientific">Spongiibacter pelagi</name>
    <dbReference type="NCBI Taxonomy" id="2760804"/>
    <lineage>
        <taxon>Bacteria</taxon>
        <taxon>Pseudomonadati</taxon>
        <taxon>Pseudomonadota</taxon>
        <taxon>Gammaproteobacteria</taxon>
        <taxon>Cellvibrionales</taxon>
        <taxon>Spongiibacteraceae</taxon>
        <taxon>Spongiibacter</taxon>
    </lineage>
</organism>
<dbReference type="GO" id="GO:0005829">
    <property type="term" value="C:cytosol"/>
    <property type="evidence" value="ECO:0007669"/>
    <property type="project" value="TreeGrafter"/>
</dbReference>
<dbReference type="SUPFAM" id="SSF53613">
    <property type="entry name" value="Ribokinase-like"/>
    <property type="match status" value="1"/>
</dbReference>
<proteinExistence type="inferred from homology"/>
<evidence type="ECO:0000256" key="1">
    <source>
        <dbReference type="ARBA" id="ARBA00010688"/>
    </source>
</evidence>
<reference evidence="5" key="1">
    <citation type="submission" date="2020-09" db="EMBL/GenBank/DDBJ databases">
        <authorList>
            <person name="Yoon J.-W."/>
        </authorList>
    </citation>
    <scope>NUCLEOTIDE SEQUENCE</scope>
    <source>
        <strain evidence="5">KMU-158</strain>
    </source>
</reference>
<evidence type="ECO:0000313" key="5">
    <source>
        <dbReference type="EMBL" id="MBD2859418.1"/>
    </source>
</evidence>
<dbReference type="Pfam" id="PF00294">
    <property type="entry name" value="PfkB"/>
    <property type="match status" value="1"/>
</dbReference>
<dbReference type="GO" id="GO:0006974">
    <property type="term" value="P:DNA damage response"/>
    <property type="evidence" value="ECO:0007669"/>
    <property type="project" value="TreeGrafter"/>
</dbReference>
<protein>
    <submittedName>
        <fullName evidence="5">Sugar kinase</fullName>
    </submittedName>
</protein>
<accession>A0A927C3D7</accession>
<evidence type="ECO:0000313" key="6">
    <source>
        <dbReference type="Proteomes" id="UP000610558"/>
    </source>
</evidence>
<dbReference type="InterPro" id="IPR002173">
    <property type="entry name" value="Carboh/pur_kinase_PfkB_CS"/>
</dbReference>
<keyword evidence="6" id="KW-1185">Reference proteome</keyword>
<dbReference type="InterPro" id="IPR011611">
    <property type="entry name" value="PfkB_dom"/>
</dbReference>
<evidence type="ECO:0000259" key="4">
    <source>
        <dbReference type="Pfam" id="PF00294"/>
    </source>
</evidence>
<dbReference type="PROSITE" id="PS00584">
    <property type="entry name" value="PFKB_KINASES_2"/>
    <property type="match status" value="1"/>
</dbReference>
<dbReference type="CDD" id="cd01166">
    <property type="entry name" value="KdgK"/>
    <property type="match status" value="1"/>
</dbReference>
<keyword evidence="2" id="KW-0808">Transferase</keyword>
<comment type="caution">
    <text evidence="5">The sequence shown here is derived from an EMBL/GenBank/DDBJ whole genome shotgun (WGS) entry which is preliminary data.</text>
</comment>
<dbReference type="AlphaFoldDB" id="A0A927C3D7"/>